<dbReference type="Proteomes" id="UP000285109">
    <property type="component" value="Unassembled WGS sequence"/>
</dbReference>
<dbReference type="GO" id="GO:0055085">
    <property type="term" value="P:transmembrane transport"/>
    <property type="evidence" value="ECO:0007669"/>
    <property type="project" value="InterPro"/>
</dbReference>
<dbReference type="EMBL" id="QROI01000003">
    <property type="protein sequence ID" value="RHL18227.1"/>
    <property type="molecule type" value="Genomic_DNA"/>
</dbReference>
<dbReference type="Proteomes" id="UP000260862">
    <property type="component" value="Unassembled WGS sequence"/>
</dbReference>
<feature type="transmembrane region" description="Helical" evidence="8">
    <location>
        <begin position="188"/>
        <end position="209"/>
    </location>
</feature>
<keyword evidence="7 8" id="KW-0472">Membrane</keyword>
<evidence type="ECO:0000313" key="24">
    <source>
        <dbReference type="Proteomes" id="UP000283485"/>
    </source>
</evidence>
<dbReference type="Proteomes" id="UP000186685">
    <property type="component" value="Unassembled WGS sequence"/>
</dbReference>
<evidence type="ECO:0000313" key="18">
    <source>
        <dbReference type="EMBL" id="RHL18227.1"/>
    </source>
</evidence>
<evidence type="ECO:0000313" key="10">
    <source>
        <dbReference type="EMBL" id="OKZ10194.1"/>
    </source>
</evidence>
<name>A0A1Q6GFY3_9BACT</name>
<dbReference type="PANTHER" id="PTHR42929">
    <property type="entry name" value="INNER MEMBRANE ABC TRANSPORTER PERMEASE PROTEIN YDCU-RELATED-RELATED"/>
    <property type="match status" value="1"/>
</dbReference>
<evidence type="ECO:0000256" key="8">
    <source>
        <dbReference type="RuleBase" id="RU363032"/>
    </source>
</evidence>
<feature type="domain" description="ABC transmembrane type-1" evidence="9">
    <location>
        <begin position="63"/>
        <end position="251"/>
    </location>
</feature>
<reference evidence="21 22" key="2">
    <citation type="submission" date="2018-08" db="EMBL/GenBank/DDBJ databases">
        <title>A genome reference for cultivated species of the human gut microbiota.</title>
        <authorList>
            <person name="Zou Y."/>
            <person name="Xue W."/>
            <person name="Luo G."/>
        </authorList>
    </citation>
    <scope>NUCLEOTIDE SEQUENCE [LARGE SCALE GENOMIC DNA]</scope>
    <source>
        <strain evidence="14 29">AF24-16AC</strain>
        <strain evidence="19 28">AF31-28B-AC</strain>
        <strain evidence="18 26">AF39-11</strain>
        <strain evidence="17 27">AM17-44</strain>
        <strain evidence="16 24">AM23-23</strain>
        <strain evidence="15 25">AM31-10</strain>
        <strain evidence="13 22">OM06-2</strain>
        <strain evidence="12 21">OM08-14</strain>
        <strain evidence="11 23">TF10-3AC</strain>
    </source>
</reference>
<evidence type="ECO:0000313" key="21">
    <source>
        <dbReference type="Proteomes" id="UP000260780"/>
    </source>
</evidence>
<evidence type="ECO:0000313" key="20">
    <source>
        <dbReference type="Proteomes" id="UP000186685"/>
    </source>
</evidence>
<dbReference type="Proteomes" id="UP000284998">
    <property type="component" value="Unassembled WGS sequence"/>
</dbReference>
<evidence type="ECO:0000313" key="27">
    <source>
        <dbReference type="Proteomes" id="UP000284998"/>
    </source>
</evidence>
<dbReference type="EMBL" id="MNQR01000020">
    <property type="protein sequence ID" value="OKZ10194.1"/>
    <property type="molecule type" value="Genomic_DNA"/>
</dbReference>
<evidence type="ECO:0000313" key="23">
    <source>
        <dbReference type="Proteomes" id="UP000260862"/>
    </source>
</evidence>
<evidence type="ECO:0000313" key="15">
    <source>
        <dbReference type="EMBL" id="RHD58084.1"/>
    </source>
</evidence>
<dbReference type="EMBL" id="QSTF01000022">
    <property type="protein sequence ID" value="RGM39337.1"/>
    <property type="molecule type" value="Genomic_DNA"/>
</dbReference>
<organism evidence="14 29">
    <name type="scientific">Phocaeicola plebeius</name>
    <dbReference type="NCBI Taxonomy" id="310297"/>
    <lineage>
        <taxon>Bacteria</taxon>
        <taxon>Pseudomonadati</taxon>
        <taxon>Bacteroidota</taxon>
        <taxon>Bacteroidia</taxon>
        <taxon>Bacteroidales</taxon>
        <taxon>Bacteroidaceae</taxon>
        <taxon>Phocaeicola</taxon>
    </lineage>
</organism>
<feature type="transmembrane region" description="Helical" evidence="8">
    <location>
        <begin position="63"/>
        <end position="88"/>
    </location>
</feature>
<dbReference type="PROSITE" id="PS50928">
    <property type="entry name" value="ABC_TM1"/>
    <property type="match status" value="1"/>
</dbReference>
<evidence type="ECO:0000313" key="11">
    <source>
        <dbReference type="EMBL" id="RGK52941.1"/>
    </source>
</evidence>
<evidence type="ECO:0000313" key="14">
    <source>
        <dbReference type="EMBL" id="RGS03908.1"/>
    </source>
</evidence>
<comment type="caution">
    <text evidence="14">The sequence shown here is derived from an EMBL/GenBank/DDBJ whole genome shotgun (WGS) entry which is preliminary data.</text>
</comment>
<evidence type="ECO:0000313" key="16">
    <source>
        <dbReference type="EMBL" id="RHF87840.1"/>
    </source>
</evidence>
<dbReference type="AlphaFoldDB" id="A0A1Q6GFY3"/>
<dbReference type="Proteomes" id="UP000285750">
    <property type="component" value="Unassembled WGS sequence"/>
</dbReference>
<dbReference type="SUPFAM" id="SSF161098">
    <property type="entry name" value="MetI-like"/>
    <property type="match status" value="1"/>
</dbReference>
<dbReference type="EMBL" id="QSTW01000002">
    <property type="protein sequence ID" value="RGM93068.1"/>
    <property type="molecule type" value="Genomic_DNA"/>
</dbReference>
<evidence type="ECO:0000313" key="28">
    <source>
        <dbReference type="Proteomes" id="UP000285109"/>
    </source>
</evidence>
<evidence type="ECO:0000313" key="19">
    <source>
        <dbReference type="EMBL" id="RHM94032.1"/>
    </source>
</evidence>
<dbReference type="InterPro" id="IPR000515">
    <property type="entry name" value="MetI-like"/>
</dbReference>
<proteinExistence type="inferred from homology"/>
<dbReference type="PANTHER" id="PTHR42929:SF1">
    <property type="entry name" value="INNER MEMBRANE ABC TRANSPORTER PERMEASE PROTEIN YDCU-RELATED"/>
    <property type="match status" value="1"/>
</dbReference>
<feature type="transmembrane region" description="Helical" evidence="8">
    <location>
        <begin position="229"/>
        <end position="250"/>
    </location>
</feature>
<keyword evidence="5 8" id="KW-0812">Transmembrane</keyword>
<evidence type="ECO:0000256" key="6">
    <source>
        <dbReference type="ARBA" id="ARBA00022989"/>
    </source>
</evidence>
<evidence type="ECO:0000259" key="9">
    <source>
        <dbReference type="PROSITE" id="PS50928"/>
    </source>
</evidence>
<dbReference type="Proteomes" id="UP000283485">
    <property type="component" value="Unassembled WGS sequence"/>
</dbReference>
<dbReference type="EMBL" id="QSQT01000026">
    <property type="protein sequence ID" value="RGK52941.1"/>
    <property type="molecule type" value="Genomic_DNA"/>
</dbReference>
<comment type="similarity">
    <text evidence="2">Belongs to the binding-protein-dependent transport system permease family. CysTW subfamily.</text>
</comment>
<comment type="subcellular location">
    <subcellularLocation>
        <location evidence="1 8">Cell membrane</location>
        <topology evidence="1 8">Multi-pass membrane protein</topology>
    </subcellularLocation>
</comment>
<feature type="transmembrane region" description="Helical" evidence="8">
    <location>
        <begin position="100"/>
        <end position="121"/>
    </location>
</feature>
<dbReference type="EMBL" id="QRQK01000029">
    <property type="protein sequence ID" value="RHM94032.1"/>
    <property type="molecule type" value="Genomic_DNA"/>
</dbReference>
<keyword evidence="3 8" id="KW-0813">Transport</keyword>
<dbReference type="EMBL" id="QRJS01000012">
    <property type="protein sequence ID" value="RHH45996.1"/>
    <property type="molecule type" value="Genomic_DNA"/>
</dbReference>
<dbReference type="Proteomes" id="UP000284361">
    <property type="component" value="Unassembled WGS sequence"/>
</dbReference>
<dbReference type="STRING" id="310297.BHV76_06900"/>
<dbReference type="RefSeq" id="WP_117673654.1">
    <property type="nucleotide sequence ID" value="NZ_CABOGR010000026.1"/>
</dbReference>
<evidence type="ECO:0000256" key="5">
    <source>
        <dbReference type="ARBA" id="ARBA00022692"/>
    </source>
</evidence>
<evidence type="ECO:0000313" key="22">
    <source>
        <dbReference type="Proteomes" id="UP000260814"/>
    </source>
</evidence>
<keyword evidence="23" id="KW-1185">Reference proteome</keyword>
<gene>
    <name evidence="10" type="ORF">BHV76_06900</name>
    <name evidence="18" type="ORF">DW035_02645</name>
    <name evidence="17" type="ORF">DW204_06615</name>
    <name evidence="16" type="ORF">DW653_13545</name>
    <name evidence="15" type="ORF">DW789_02390</name>
    <name evidence="14" type="ORF">DWY14_14120</name>
    <name evidence="19" type="ORF">DWZ34_13320</name>
    <name evidence="13" type="ORF">DXB87_03325</name>
    <name evidence="12" type="ORF">DXC17_09350</name>
    <name evidence="11" type="ORF">DXD04_12795</name>
</gene>
<sequence length="265" mass="29808">MNKLRLFFLSRRSWTLPYLIFSIIFVIVPLLLIVVYAFTDDAGRMTLENFRKFLAHPEAVNTFIYSIGIAILTTIGCIVLGYPAAWILSRSNSSYSRTLILLFILPMWVNILIRTLATVALFDFASLPLGEGALIFGMIYNFIPFMIYPIYNTLQKMDPSYVEAAQDLGANSFQVFWKVVFPLSMPGVVSGIMMVFMPTISTFAIAELLTMNNIKLFGTTIQENINNSMWNYGAALSLIMLFLIAATSLFSSDEKSDSEKGGQVW</sequence>
<evidence type="ECO:0000313" key="12">
    <source>
        <dbReference type="EMBL" id="RGM39337.1"/>
    </source>
</evidence>
<keyword evidence="6 8" id="KW-1133">Transmembrane helix</keyword>
<dbReference type="Proteomes" id="UP000284916">
    <property type="component" value="Unassembled WGS sequence"/>
</dbReference>
<accession>A0A1Q6GFY3</accession>
<evidence type="ECO:0000313" key="26">
    <source>
        <dbReference type="Proteomes" id="UP000284916"/>
    </source>
</evidence>
<evidence type="ECO:0000313" key="29">
    <source>
        <dbReference type="Proteomes" id="UP000285750"/>
    </source>
</evidence>
<feature type="transmembrane region" description="Helical" evidence="8">
    <location>
        <begin position="133"/>
        <end position="151"/>
    </location>
</feature>
<feature type="transmembrane region" description="Helical" evidence="8">
    <location>
        <begin position="16"/>
        <end position="38"/>
    </location>
</feature>
<evidence type="ECO:0000256" key="4">
    <source>
        <dbReference type="ARBA" id="ARBA00022475"/>
    </source>
</evidence>
<protein>
    <submittedName>
        <fullName evidence="10 14">ABC transporter permease</fullName>
    </submittedName>
</protein>
<dbReference type="Pfam" id="PF00528">
    <property type="entry name" value="BPD_transp_1"/>
    <property type="match status" value="1"/>
</dbReference>
<evidence type="ECO:0000313" key="13">
    <source>
        <dbReference type="EMBL" id="RGM93068.1"/>
    </source>
</evidence>
<evidence type="ECO:0000256" key="3">
    <source>
        <dbReference type="ARBA" id="ARBA00022448"/>
    </source>
</evidence>
<keyword evidence="4" id="KW-1003">Cell membrane</keyword>
<dbReference type="CDD" id="cd06261">
    <property type="entry name" value="TM_PBP2"/>
    <property type="match status" value="1"/>
</dbReference>
<evidence type="ECO:0000313" key="17">
    <source>
        <dbReference type="EMBL" id="RHH45996.1"/>
    </source>
</evidence>
<reference evidence="10 20" key="1">
    <citation type="journal article" date="2016" name="Nat. Biotechnol.">
        <title>Measurement of bacterial replication rates in microbial communities.</title>
        <authorList>
            <person name="Brown C.T."/>
            <person name="Olm M.R."/>
            <person name="Thomas B.C."/>
            <person name="Banfield J.F."/>
        </authorList>
    </citation>
    <scope>NUCLEOTIDE SEQUENCE [LARGE SCALE GENOMIC DNA]</scope>
    <source>
        <strain evidence="10">45_130</strain>
    </source>
</reference>
<evidence type="ECO:0000313" key="25">
    <source>
        <dbReference type="Proteomes" id="UP000284361"/>
    </source>
</evidence>
<dbReference type="Gene3D" id="1.10.3720.10">
    <property type="entry name" value="MetI-like"/>
    <property type="match status" value="1"/>
</dbReference>
<dbReference type="InterPro" id="IPR035906">
    <property type="entry name" value="MetI-like_sf"/>
</dbReference>
<dbReference type="GO" id="GO:0005886">
    <property type="term" value="C:plasma membrane"/>
    <property type="evidence" value="ECO:0007669"/>
    <property type="project" value="UniProtKB-SubCell"/>
</dbReference>
<dbReference type="EMBL" id="QSJG01000003">
    <property type="protein sequence ID" value="RHD58084.1"/>
    <property type="molecule type" value="Genomic_DNA"/>
</dbReference>
<dbReference type="Proteomes" id="UP000260814">
    <property type="component" value="Unassembled WGS sequence"/>
</dbReference>
<evidence type="ECO:0000256" key="7">
    <source>
        <dbReference type="ARBA" id="ARBA00023136"/>
    </source>
</evidence>
<dbReference type="EMBL" id="QRHQ01000033">
    <property type="protein sequence ID" value="RHF87840.1"/>
    <property type="molecule type" value="Genomic_DNA"/>
</dbReference>
<evidence type="ECO:0000256" key="1">
    <source>
        <dbReference type="ARBA" id="ARBA00004651"/>
    </source>
</evidence>
<dbReference type="Proteomes" id="UP000260780">
    <property type="component" value="Unassembled WGS sequence"/>
</dbReference>
<dbReference type="EMBL" id="QRUY01000040">
    <property type="protein sequence ID" value="RGS03908.1"/>
    <property type="molecule type" value="Genomic_DNA"/>
</dbReference>
<evidence type="ECO:0000256" key="2">
    <source>
        <dbReference type="ARBA" id="ARBA00007069"/>
    </source>
</evidence>